<comment type="caution">
    <text evidence="6">The sequence shown here is derived from an EMBL/GenBank/DDBJ whole genome shotgun (WGS) entry which is preliminary data.</text>
</comment>
<keyword evidence="3" id="KW-0479">Metal-binding</keyword>
<dbReference type="InterPro" id="IPR012301">
    <property type="entry name" value="Malic_N_dom"/>
</dbReference>
<dbReference type="Gene3D" id="3.40.50.720">
    <property type="entry name" value="NAD(P)-binding Rossmann-like Domain"/>
    <property type="match status" value="1"/>
</dbReference>
<dbReference type="GO" id="GO:0016491">
    <property type="term" value="F:oxidoreductase activity"/>
    <property type="evidence" value="ECO:0007669"/>
    <property type="project" value="UniProtKB-KW"/>
</dbReference>
<dbReference type="InterPro" id="IPR012302">
    <property type="entry name" value="Malic_NAD-bd"/>
</dbReference>
<name>A0ABR9IBI6_9PSEU</name>
<dbReference type="Proteomes" id="UP000631670">
    <property type="component" value="Unassembled WGS sequence"/>
</dbReference>
<dbReference type="InterPro" id="IPR036291">
    <property type="entry name" value="NAD(P)-bd_dom_sf"/>
</dbReference>
<evidence type="ECO:0000259" key="4">
    <source>
        <dbReference type="SMART" id="SM00919"/>
    </source>
</evidence>
<protein>
    <submittedName>
        <fullName evidence="6">Malate dehydrogenase (Oxaloacetate-decarboxylating)</fullName>
        <ecNumber evidence="6">1.1.1.38</ecNumber>
    </submittedName>
</protein>
<dbReference type="Gene3D" id="3.40.50.10380">
    <property type="entry name" value="Malic enzyme, N-terminal domain"/>
    <property type="match status" value="1"/>
</dbReference>
<feature type="domain" description="Malic enzyme NAD-binding" evidence="4">
    <location>
        <begin position="237"/>
        <end position="459"/>
    </location>
</feature>
<evidence type="ECO:0000256" key="1">
    <source>
        <dbReference type="ARBA" id="ARBA00008785"/>
    </source>
</evidence>
<dbReference type="RefSeq" id="WP_086861431.1">
    <property type="nucleotide sequence ID" value="NZ_JADBEG010000001.1"/>
</dbReference>
<dbReference type="CDD" id="cd05311">
    <property type="entry name" value="NAD_bind_2_malic_enz"/>
    <property type="match status" value="1"/>
</dbReference>
<dbReference type="InterPro" id="IPR051674">
    <property type="entry name" value="Malate_Decarboxylase"/>
</dbReference>
<evidence type="ECO:0000256" key="3">
    <source>
        <dbReference type="RuleBase" id="RU003427"/>
    </source>
</evidence>
<feature type="domain" description="Malic enzyme N-terminal" evidence="5">
    <location>
        <begin position="92"/>
        <end position="225"/>
    </location>
</feature>
<dbReference type="SMART" id="SM01274">
    <property type="entry name" value="malic"/>
    <property type="match status" value="1"/>
</dbReference>
<dbReference type="PANTHER" id="PTHR43237">
    <property type="entry name" value="NADP-DEPENDENT MALIC ENZYME"/>
    <property type="match status" value="1"/>
</dbReference>
<dbReference type="InterPro" id="IPR037062">
    <property type="entry name" value="Malic_N_dom_sf"/>
</dbReference>
<accession>A0ABR9IBI6</accession>
<dbReference type="EC" id="1.1.1.38" evidence="6"/>
<dbReference type="Pfam" id="PF03949">
    <property type="entry name" value="Malic_M"/>
    <property type="match status" value="1"/>
</dbReference>
<dbReference type="InterPro" id="IPR001891">
    <property type="entry name" value="Malic_OxRdtase"/>
</dbReference>
<dbReference type="InterPro" id="IPR045213">
    <property type="entry name" value="Malic_NAD-bd_bact_type"/>
</dbReference>
<sequence>MPVPGPGYSITVRVEAPASSSAAGDLTTAVGRVGGVLTAFDVVESHSDSIVVDISANALSENHANDITQTLDSLPGVKVRKVSDRTFLIHLGGKIEVTPKVALRNRDDLSRAYTPGVARVCQAIANNPEDARRLTIKRNTVAVLTDGSAVLGLGNIGPAAALPVMEGKAALFKKFADVDAWPVCLDTQDTEEIIMIAKALAPVYAGINLEDIAAPRCFEIEKRLREQLDIPVFHDDQHGTAIVVVAALRNALRVVGKNIEDCKIVVSGVGAAGSAIIRLLLHKNPGDIVAADIDGIVHSARGNLDDNLTWIASHTNKQQVSGTLHDALAGADVFIGVSAPNLFGAEQVATMNKDAVVFALANPDPEIDPLEAQKHAAVVATGRSDFPNQINNVLAFPGVFRGLLDAHAHNIDDTMLLAAADAIADVVDNGKLNASFIVPSVFDSAVAPAVAEAVRKAVRAEQR</sequence>
<organism evidence="6 7">
    <name type="scientific">Amycolatopsis lexingtonensis</name>
    <dbReference type="NCBI Taxonomy" id="218822"/>
    <lineage>
        <taxon>Bacteria</taxon>
        <taxon>Bacillati</taxon>
        <taxon>Actinomycetota</taxon>
        <taxon>Actinomycetes</taxon>
        <taxon>Pseudonocardiales</taxon>
        <taxon>Pseudonocardiaceae</taxon>
        <taxon>Amycolatopsis</taxon>
    </lineage>
</organism>
<comment type="similarity">
    <text evidence="1 3">Belongs to the malic enzymes family.</text>
</comment>
<evidence type="ECO:0000259" key="5">
    <source>
        <dbReference type="SMART" id="SM01274"/>
    </source>
</evidence>
<dbReference type="PANTHER" id="PTHR43237:SF4">
    <property type="entry name" value="NADP-DEPENDENT MALIC ENZYME"/>
    <property type="match status" value="1"/>
</dbReference>
<gene>
    <name evidence="6" type="ORF">H4696_007648</name>
</gene>
<evidence type="ECO:0000313" key="6">
    <source>
        <dbReference type="EMBL" id="MBE1500548.1"/>
    </source>
</evidence>
<proteinExistence type="inferred from homology"/>
<dbReference type="InterPro" id="IPR046346">
    <property type="entry name" value="Aminoacid_DH-like_N_sf"/>
</dbReference>
<reference evidence="6 7" key="1">
    <citation type="submission" date="2020-10" db="EMBL/GenBank/DDBJ databases">
        <title>Sequencing the genomes of 1000 actinobacteria strains.</title>
        <authorList>
            <person name="Klenk H.-P."/>
        </authorList>
    </citation>
    <scope>NUCLEOTIDE SEQUENCE [LARGE SCALE GENOMIC DNA]</scope>
    <source>
        <strain evidence="6 7">DSM 44653</strain>
    </source>
</reference>
<dbReference type="EMBL" id="JADBEG010000001">
    <property type="protein sequence ID" value="MBE1500548.1"/>
    <property type="molecule type" value="Genomic_DNA"/>
</dbReference>
<keyword evidence="2 6" id="KW-0560">Oxidoreductase</keyword>
<dbReference type="Pfam" id="PF00390">
    <property type="entry name" value="malic"/>
    <property type="match status" value="1"/>
</dbReference>
<evidence type="ECO:0000256" key="2">
    <source>
        <dbReference type="ARBA" id="ARBA00023002"/>
    </source>
</evidence>
<dbReference type="PRINTS" id="PR00072">
    <property type="entry name" value="MALOXRDTASE"/>
</dbReference>
<dbReference type="SMART" id="SM00919">
    <property type="entry name" value="Malic_M"/>
    <property type="match status" value="1"/>
</dbReference>
<keyword evidence="7" id="KW-1185">Reference proteome</keyword>
<dbReference type="SUPFAM" id="SSF51735">
    <property type="entry name" value="NAD(P)-binding Rossmann-fold domains"/>
    <property type="match status" value="1"/>
</dbReference>
<evidence type="ECO:0000313" key="7">
    <source>
        <dbReference type="Proteomes" id="UP000631670"/>
    </source>
</evidence>
<dbReference type="SUPFAM" id="SSF53223">
    <property type="entry name" value="Aminoacid dehydrogenase-like, N-terminal domain"/>
    <property type="match status" value="1"/>
</dbReference>
<dbReference type="PIRSF" id="PIRSF000106">
    <property type="entry name" value="ME"/>
    <property type="match status" value="1"/>
</dbReference>